<keyword evidence="2" id="KW-1185">Reference proteome</keyword>
<name>E3LKB5_CAERE</name>
<evidence type="ECO:0000313" key="2">
    <source>
        <dbReference type="Proteomes" id="UP000008281"/>
    </source>
</evidence>
<dbReference type="GeneID" id="9838857"/>
<dbReference type="FunCoup" id="E3LKB5">
    <property type="interactions" value="1080"/>
</dbReference>
<dbReference type="RefSeq" id="XP_003115802.2">
    <property type="nucleotide sequence ID" value="XM_003115754.2"/>
</dbReference>
<organism evidence="2">
    <name type="scientific">Caenorhabditis remanei</name>
    <name type="common">Caenorhabditis vulgaris</name>
    <dbReference type="NCBI Taxonomy" id="31234"/>
    <lineage>
        <taxon>Eukaryota</taxon>
        <taxon>Metazoa</taxon>
        <taxon>Ecdysozoa</taxon>
        <taxon>Nematoda</taxon>
        <taxon>Chromadorea</taxon>
        <taxon>Rhabditida</taxon>
        <taxon>Rhabditina</taxon>
        <taxon>Rhabditomorpha</taxon>
        <taxon>Rhabditoidea</taxon>
        <taxon>Rhabditidae</taxon>
        <taxon>Peloderinae</taxon>
        <taxon>Caenorhabditis</taxon>
    </lineage>
</organism>
<proteinExistence type="predicted"/>
<accession>E3LKB5</accession>
<dbReference type="STRING" id="31234.E3LKB5"/>
<dbReference type="HOGENOM" id="CLU_1572054_0_0_1"/>
<sequence>MFSPSTATNLLSVWVPTSQVTAKQTYLYRCQNFVQPTEVPYKIHNAIFIFSILPLKNMQTFLFCIFLVVLSASEVSGIVSDSTRQAVQEALFEALKTMDLVTEPSVSDGSIVESQIANEDSKKLQFNAEVLELASQILVEKYGVGILEDANEVLQEMTAVSDSSEESNDS</sequence>
<dbReference type="EMBL" id="DS268410">
    <property type="protein sequence ID" value="EFP00290.1"/>
    <property type="molecule type" value="Genomic_DNA"/>
</dbReference>
<dbReference type="eggNOG" id="KOG2408">
    <property type="taxonomic scope" value="Eukaryota"/>
</dbReference>
<dbReference type="KEGG" id="crq:GCK72_019055"/>
<reference evidence="1" key="1">
    <citation type="submission" date="2007-07" db="EMBL/GenBank/DDBJ databases">
        <title>PCAP assembly of the Caenorhabditis remanei genome.</title>
        <authorList>
            <consortium name="The Caenorhabditis remanei Sequencing Consortium"/>
            <person name="Wilson R.K."/>
        </authorList>
    </citation>
    <scope>NUCLEOTIDE SEQUENCE [LARGE SCALE GENOMIC DNA]</scope>
    <source>
        <strain evidence="1">PB4641</strain>
    </source>
</reference>
<dbReference type="InParanoid" id="E3LKB5"/>
<dbReference type="OrthoDB" id="5850915at2759"/>
<evidence type="ECO:0000313" key="1">
    <source>
        <dbReference type="EMBL" id="EFP00290.1"/>
    </source>
</evidence>
<dbReference type="Proteomes" id="UP000008281">
    <property type="component" value="Unassembled WGS sequence"/>
</dbReference>
<protein>
    <submittedName>
        <fullName evidence="1">Uncharacterized protein</fullName>
    </submittedName>
</protein>
<dbReference type="OMA" id="MRITLFF"/>
<gene>
    <name evidence="1" type="ORF">CRE_18437</name>
</gene>
<dbReference type="CTD" id="9838857"/>
<dbReference type="AlphaFoldDB" id="E3LKB5"/>